<dbReference type="HOGENOM" id="CLU_067755_0_1_4"/>
<name>F0QD12_PARA1</name>
<dbReference type="OrthoDB" id="9807591at2"/>
<feature type="transmembrane region" description="Helical" evidence="1">
    <location>
        <begin position="119"/>
        <end position="137"/>
    </location>
</feature>
<dbReference type="InterPro" id="IPR012429">
    <property type="entry name" value="HGSNAT_cat"/>
</dbReference>
<feature type="transmembrane region" description="Helical" evidence="1">
    <location>
        <begin position="236"/>
        <end position="262"/>
    </location>
</feature>
<feature type="domain" description="Heparan-alpha-glucosaminide N-acetyltransferase catalytic" evidence="2">
    <location>
        <begin position="21"/>
        <end position="249"/>
    </location>
</feature>
<dbReference type="KEGG" id="aaa:Acav_2344"/>
<evidence type="ECO:0000256" key="1">
    <source>
        <dbReference type="SAM" id="Phobius"/>
    </source>
</evidence>
<keyword evidence="4" id="KW-1185">Reference proteome</keyword>
<protein>
    <recommendedName>
        <fullName evidence="2">Heparan-alpha-glucosaminide N-acetyltransferase catalytic domain-containing protein</fullName>
    </recommendedName>
</protein>
<keyword evidence="1" id="KW-1133">Transmembrane helix</keyword>
<sequence length="265" mass="29453">MARPSRIHTPPLSQTPGGNARADAVDALRGVAMVWMTVFHFCFDLSHFGYWPQDFRGDPAWTMQRTAIVSLFLFCAGLGQALAWQQGVGWRRFGQRWVRIAGCALLVSAGSYLMFPRSYIHFGVLHGMAVMLVVARCTAGWGGWLWPAGALALAAPWAGGWLLTGPTADWAPWFNSNALNWLGVVSRKPFTEDYVPVLPWLGVMWWGLAAGQWALRRRPGWLAMPVHRNVRPLAVLGSWSLSYYMLHQPVLIGALLATGWLLGRP</sequence>
<evidence type="ECO:0000313" key="3">
    <source>
        <dbReference type="EMBL" id="ADX46256.1"/>
    </source>
</evidence>
<keyword evidence="1" id="KW-0472">Membrane</keyword>
<accession>F0QD12</accession>
<gene>
    <name evidence="3" type="ordered locus">Acav_2344</name>
</gene>
<dbReference type="EMBL" id="CP002521">
    <property type="protein sequence ID" value="ADX46256.1"/>
    <property type="molecule type" value="Genomic_DNA"/>
</dbReference>
<dbReference type="RefSeq" id="WP_013594764.1">
    <property type="nucleotide sequence ID" value="NC_015138.1"/>
</dbReference>
<feature type="transmembrane region" description="Helical" evidence="1">
    <location>
        <begin position="197"/>
        <end position="215"/>
    </location>
</feature>
<evidence type="ECO:0000313" key="4">
    <source>
        <dbReference type="Proteomes" id="UP000002482"/>
    </source>
</evidence>
<proteinExistence type="predicted"/>
<feature type="transmembrane region" description="Helical" evidence="1">
    <location>
        <begin position="96"/>
        <end position="113"/>
    </location>
</feature>
<feature type="transmembrane region" description="Helical" evidence="1">
    <location>
        <begin position="31"/>
        <end position="51"/>
    </location>
</feature>
<dbReference type="AlphaFoldDB" id="F0QD12"/>
<organism evidence="3 4">
    <name type="scientific">Paracidovorax avenae (strain ATCC 19860 / DSM 7227 / CCUG 15838 / JCM 20985 / LMG 2117 / NCPPB 1011)</name>
    <name type="common">Acidovorax avenae</name>
    <dbReference type="NCBI Taxonomy" id="643561"/>
    <lineage>
        <taxon>Bacteria</taxon>
        <taxon>Pseudomonadati</taxon>
        <taxon>Pseudomonadota</taxon>
        <taxon>Betaproteobacteria</taxon>
        <taxon>Burkholderiales</taxon>
        <taxon>Comamonadaceae</taxon>
        <taxon>Paracidovorax</taxon>
    </lineage>
</organism>
<dbReference type="Pfam" id="PF07786">
    <property type="entry name" value="HGSNAT_cat"/>
    <property type="match status" value="1"/>
</dbReference>
<reference evidence="3" key="1">
    <citation type="submission" date="2011-02" db="EMBL/GenBank/DDBJ databases">
        <title>Complete sequence of Acidovorax avenae subsp. avenae ATCC 19860.</title>
        <authorList>
            <consortium name="US DOE Joint Genome Institute"/>
            <person name="Lucas S."/>
            <person name="Copeland A."/>
            <person name="Lapidus A."/>
            <person name="Cheng J.-F."/>
            <person name="Goodwin L."/>
            <person name="Pitluck S."/>
            <person name="Chertkov O."/>
            <person name="Held B."/>
            <person name="Detter J.C."/>
            <person name="Han C."/>
            <person name="Tapia R."/>
            <person name="Land M."/>
            <person name="Hauser L."/>
            <person name="Kyrpides N."/>
            <person name="Ivanova N."/>
            <person name="Ovchinnikova G."/>
            <person name="Pagani I."/>
            <person name="Gordon S."/>
            <person name="Woyke T."/>
        </authorList>
    </citation>
    <scope>NUCLEOTIDE SEQUENCE</scope>
    <source>
        <strain evidence="3">ATCC 19860</strain>
    </source>
</reference>
<keyword evidence="1" id="KW-0812">Transmembrane</keyword>
<feature type="transmembrane region" description="Helical" evidence="1">
    <location>
        <begin position="144"/>
        <end position="163"/>
    </location>
</feature>
<evidence type="ECO:0000259" key="2">
    <source>
        <dbReference type="Pfam" id="PF07786"/>
    </source>
</evidence>
<dbReference type="Proteomes" id="UP000002482">
    <property type="component" value="Chromosome"/>
</dbReference>
<dbReference type="GeneID" id="34239168"/>
<feature type="transmembrane region" description="Helical" evidence="1">
    <location>
        <begin position="63"/>
        <end position="84"/>
    </location>
</feature>